<feature type="compositionally biased region" description="Low complexity" evidence="1">
    <location>
        <begin position="237"/>
        <end position="252"/>
    </location>
</feature>
<feature type="compositionally biased region" description="Basic and acidic residues" evidence="1">
    <location>
        <begin position="377"/>
        <end position="394"/>
    </location>
</feature>
<dbReference type="AlphaFoldDB" id="A0AAP0EPW6"/>
<protein>
    <submittedName>
        <fullName evidence="2">Uncharacterized protein</fullName>
    </submittedName>
</protein>
<name>A0AAP0EPW6_9MAGN</name>
<feature type="compositionally biased region" description="Basic and acidic residues" evidence="1">
    <location>
        <begin position="545"/>
        <end position="568"/>
    </location>
</feature>
<feature type="region of interest" description="Disordered" evidence="1">
    <location>
        <begin position="140"/>
        <end position="184"/>
    </location>
</feature>
<feature type="compositionally biased region" description="Polar residues" evidence="1">
    <location>
        <begin position="325"/>
        <end position="334"/>
    </location>
</feature>
<feature type="compositionally biased region" description="Low complexity" evidence="1">
    <location>
        <begin position="313"/>
        <end position="322"/>
    </location>
</feature>
<feature type="region of interest" description="Disordered" evidence="1">
    <location>
        <begin position="490"/>
        <end position="599"/>
    </location>
</feature>
<feature type="compositionally biased region" description="Basic and acidic residues" evidence="1">
    <location>
        <begin position="290"/>
        <end position="310"/>
    </location>
</feature>
<comment type="caution">
    <text evidence="2">The sequence shown here is derived from an EMBL/GenBank/DDBJ whole genome shotgun (WGS) entry which is preliminary data.</text>
</comment>
<feature type="compositionally biased region" description="Basic and acidic residues" evidence="1">
    <location>
        <begin position="509"/>
        <end position="529"/>
    </location>
</feature>
<proteinExistence type="predicted"/>
<feature type="region of interest" description="Disordered" evidence="1">
    <location>
        <begin position="612"/>
        <end position="673"/>
    </location>
</feature>
<evidence type="ECO:0000256" key="1">
    <source>
        <dbReference type="SAM" id="MobiDB-lite"/>
    </source>
</evidence>
<reference evidence="2 3" key="1">
    <citation type="submission" date="2024-01" db="EMBL/GenBank/DDBJ databases">
        <title>Genome assemblies of Stephania.</title>
        <authorList>
            <person name="Yang L."/>
        </authorList>
    </citation>
    <scope>NUCLEOTIDE SEQUENCE [LARGE SCALE GENOMIC DNA]</scope>
    <source>
        <strain evidence="2">QJT</strain>
        <tissue evidence="2">Leaf</tissue>
    </source>
</reference>
<sequence length="673" mass="74596">MGETMKASSSFNSEDSDEEIYEKIEAPKFVDFTRPDPPLLDQDRSWFCVRIGCDQQHEEIDPDALYKSFRLRVLAARSPNLRLQKALCKRAQSTTVKCPLSAPAKPSKPRLPRLLISSISRSIANSKANAQNPLKLTATPKARTKASSVATKALTTPSHKRPFPKSDPFRSVRNPQKSTTMSKTKVVAKALDFNSPTKKGKKRSSLDFFSQTSEICVGMKKLAIGSLKKTSRKAYNAATASSASKSKVSAQKRNGGKESTIKELGEKNSKSLKCLKSKSMRKSQNGTVLEEVHNESISMDTDRSRSHEENESTTEVETVNDSSQEKGFSSSETSSVRDKAEVILTYTSKNGYFSSLSDSDRGLGNEDPNESETLYGNKDESEKENDVEGKRSEVNNEAMAYDNKENAAASDNNRTRNPDSSKEHAERKMHKSRADVNHQKVLQAAKTVSKTPKGSCVSAFHGIKYKKPMPTNPKPFRLRTDERGTLREANLEKKHGTAPLKEITAVPDGKSETRHVKEVQRSSKTDCRKTPKPIVEPQLTSALPESRKELKEREDTETVEEKNLRSDESPSSQKLVRPLRTSGTRKGMPSAVSSNQSRLKVIKEATVSTAMGPIPEKNCSTSRATNPALNASLSRSSSQRRRPTTFPREPIFQKIHTPESCAKASNMSRYNDS</sequence>
<feature type="compositionally biased region" description="Polar residues" evidence="1">
    <location>
        <begin position="145"/>
        <end position="157"/>
    </location>
</feature>
<feature type="compositionally biased region" description="Polar residues" evidence="1">
    <location>
        <begin position="618"/>
        <end position="631"/>
    </location>
</feature>
<feature type="compositionally biased region" description="Basic and acidic residues" evidence="1">
    <location>
        <begin position="255"/>
        <end position="269"/>
    </location>
</feature>
<dbReference type="PANTHER" id="PTHR37241">
    <property type="entry name" value="NEUROFILAMENT HEAVY PROTEIN"/>
    <property type="match status" value="1"/>
</dbReference>
<feature type="compositionally biased region" description="Polar residues" evidence="1">
    <location>
        <begin position="173"/>
        <end position="183"/>
    </location>
</feature>
<gene>
    <name evidence="2" type="ORF">Sjap_021294</name>
</gene>
<dbReference type="EMBL" id="JBBNAE010000009">
    <property type="protein sequence ID" value="KAK9095797.1"/>
    <property type="molecule type" value="Genomic_DNA"/>
</dbReference>
<accession>A0AAP0EPW6</accession>
<evidence type="ECO:0000313" key="3">
    <source>
        <dbReference type="Proteomes" id="UP001417504"/>
    </source>
</evidence>
<feature type="region of interest" description="Disordered" evidence="1">
    <location>
        <begin position="237"/>
        <end position="339"/>
    </location>
</feature>
<evidence type="ECO:0000313" key="2">
    <source>
        <dbReference type="EMBL" id="KAK9095797.1"/>
    </source>
</evidence>
<keyword evidence="3" id="KW-1185">Reference proteome</keyword>
<feature type="region of interest" description="Disordered" evidence="1">
    <location>
        <begin position="351"/>
        <end position="439"/>
    </location>
</feature>
<dbReference type="Proteomes" id="UP001417504">
    <property type="component" value="Unassembled WGS sequence"/>
</dbReference>
<feature type="compositionally biased region" description="Basic and acidic residues" evidence="1">
    <location>
        <begin position="413"/>
        <end position="438"/>
    </location>
</feature>
<dbReference type="PANTHER" id="PTHR37241:SF1">
    <property type="entry name" value="NEUROFILAMENT HEAVY PROTEIN"/>
    <property type="match status" value="1"/>
</dbReference>
<feature type="compositionally biased region" description="Polar residues" evidence="1">
    <location>
        <begin position="663"/>
        <end position="673"/>
    </location>
</feature>
<organism evidence="2 3">
    <name type="scientific">Stephania japonica</name>
    <dbReference type="NCBI Taxonomy" id="461633"/>
    <lineage>
        <taxon>Eukaryota</taxon>
        <taxon>Viridiplantae</taxon>
        <taxon>Streptophyta</taxon>
        <taxon>Embryophyta</taxon>
        <taxon>Tracheophyta</taxon>
        <taxon>Spermatophyta</taxon>
        <taxon>Magnoliopsida</taxon>
        <taxon>Ranunculales</taxon>
        <taxon>Menispermaceae</taxon>
        <taxon>Menispermoideae</taxon>
        <taxon>Cissampelideae</taxon>
        <taxon>Stephania</taxon>
    </lineage>
</organism>